<dbReference type="Pfam" id="PF05241">
    <property type="entry name" value="EBP"/>
    <property type="match status" value="1"/>
</dbReference>
<keyword evidence="12" id="KW-0413">Isomerase</keyword>
<keyword evidence="4 13" id="KW-0812">Transmembrane</keyword>
<evidence type="ECO:0000256" key="3">
    <source>
        <dbReference type="ARBA" id="ARBA00022516"/>
    </source>
</evidence>
<dbReference type="GeneID" id="27311997"/>
<evidence type="ECO:0000313" key="16">
    <source>
        <dbReference type="EMBL" id="KIW04842.1"/>
    </source>
</evidence>
<dbReference type="HOGENOM" id="CLU_072128_0_0_1"/>
<name>A0A0D1YVW9_9PEZI</name>
<evidence type="ECO:0000256" key="12">
    <source>
        <dbReference type="ARBA" id="ARBA00023235"/>
    </source>
</evidence>
<proteinExistence type="inferred from homology"/>
<accession>A0A0D1YVW9</accession>
<dbReference type="GO" id="GO:0000247">
    <property type="term" value="F:C-8 sterol isomerase activity"/>
    <property type="evidence" value="ECO:0007669"/>
    <property type="project" value="TreeGrafter"/>
</dbReference>
<keyword evidence="9 13" id="KW-0472">Membrane</keyword>
<keyword evidence="8" id="KW-0443">Lipid metabolism</keyword>
<dbReference type="GO" id="GO:0005783">
    <property type="term" value="C:endoplasmic reticulum"/>
    <property type="evidence" value="ECO:0007669"/>
    <property type="project" value="TreeGrafter"/>
</dbReference>
<evidence type="ECO:0000256" key="1">
    <source>
        <dbReference type="ARBA" id="ARBA00004141"/>
    </source>
</evidence>
<dbReference type="PANTHER" id="PTHR14207:SF0">
    <property type="entry name" value="3-BETA-HYDROXYSTEROID-DELTA(8),DELTA(7)-ISOMERASE"/>
    <property type="match status" value="1"/>
</dbReference>
<dbReference type="GO" id="GO:0016126">
    <property type="term" value="P:sterol biosynthetic process"/>
    <property type="evidence" value="ECO:0007669"/>
    <property type="project" value="UniProtKB-KW"/>
</dbReference>
<keyword evidence="17" id="KW-1185">Reference proteome</keyword>
<evidence type="ECO:0000256" key="6">
    <source>
        <dbReference type="ARBA" id="ARBA00022989"/>
    </source>
</evidence>
<evidence type="ECO:0000256" key="8">
    <source>
        <dbReference type="ARBA" id="ARBA00023098"/>
    </source>
</evidence>
<dbReference type="Proteomes" id="UP000053259">
    <property type="component" value="Unassembled WGS sequence"/>
</dbReference>
<sequence>MAISHPYYPLGVEVPGYAPNETPLAILLPSFALVCASVLASAWRVSQSFRPGLPRSEVLTVLWFSLCGFIHIFFESFLVRHWASIASSQSFFGQVWKEYAKSDSRYMTKDLSVLCLETMAVTLWGPLSLITVYMILTSHPMRHGFQIITSMGHLISLTIYYVTSLVEIWYLGSSHSRPEALYFWGYFIGSNSPWGFIPVVLIWQSLKEIGMLSTLGAGQVQKQTKTNKKAEVRDKLT</sequence>
<evidence type="ECO:0000256" key="11">
    <source>
        <dbReference type="ARBA" id="ARBA00023221"/>
    </source>
</evidence>
<keyword evidence="3" id="KW-0444">Lipid biosynthesis</keyword>
<keyword evidence="11" id="KW-0753">Steroid metabolism</keyword>
<evidence type="ECO:0000256" key="14">
    <source>
        <dbReference type="SAM" id="Phobius"/>
    </source>
</evidence>
<evidence type="ECO:0000259" key="15">
    <source>
        <dbReference type="PROSITE" id="PS51751"/>
    </source>
</evidence>
<feature type="domain" description="EXPERA" evidence="15">
    <location>
        <begin position="56"/>
        <end position="202"/>
    </location>
</feature>
<dbReference type="EMBL" id="KN847539">
    <property type="protein sequence ID" value="KIW04842.1"/>
    <property type="molecule type" value="Genomic_DNA"/>
</dbReference>
<evidence type="ECO:0000313" key="17">
    <source>
        <dbReference type="Proteomes" id="UP000053259"/>
    </source>
</evidence>
<dbReference type="GO" id="GO:0004769">
    <property type="term" value="F:steroid Delta-isomerase activity"/>
    <property type="evidence" value="ECO:0007669"/>
    <property type="project" value="TreeGrafter"/>
</dbReference>
<reference evidence="16 17" key="1">
    <citation type="submission" date="2015-01" db="EMBL/GenBank/DDBJ databases">
        <title>The Genome Sequence of Ochroconis gallopava CBS43764.</title>
        <authorList>
            <consortium name="The Broad Institute Genomics Platform"/>
            <person name="Cuomo C."/>
            <person name="de Hoog S."/>
            <person name="Gorbushina A."/>
            <person name="Stielow B."/>
            <person name="Teixiera M."/>
            <person name="Abouelleil A."/>
            <person name="Chapman S.B."/>
            <person name="Priest M."/>
            <person name="Young S.K."/>
            <person name="Wortman J."/>
            <person name="Nusbaum C."/>
            <person name="Birren B."/>
        </authorList>
    </citation>
    <scope>NUCLEOTIDE SEQUENCE [LARGE SCALE GENOMIC DNA]</scope>
    <source>
        <strain evidence="16 17">CBS 43764</strain>
    </source>
</reference>
<feature type="transmembrane region" description="Helical" evidence="14">
    <location>
        <begin position="57"/>
        <end position="74"/>
    </location>
</feature>
<evidence type="ECO:0000256" key="10">
    <source>
        <dbReference type="ARBA" id="ARBA00023166"/>
    </source>
</evidence>
<feature type="transmembrane region" description="Helical" evidence="14">
    <location>
        <begin position="24"/>
        <end position="45"/>
    </location>
</feature>
<comment type="subcellular location">
    <subcellularLocation>
        <location evidence="1">Membrane</location>
        <topology evidence="1">Multi-pass membrane protein</topology>
    </subcellularLocation>
</comment>
<dbReference type="OrthoDB" id="58557at2759"/>
<evidence type="ECO:0000256" key="7">
    <source>
        <dbReference type="ARBA" id="ARBA00023011"/>
    </source>
</evidence>
<dbReference type="AlphaFoldDB" id="A0A0D1YVW9"/>
<dbReference type="PROSITE" id="PS51751">
    <property type="entry name" value="EXPERA"/>
    <property type="match status" value="1"/>
</dbReference>
<dbReference type="GO" id="GO:0016020">
    <property type="term" value="C:membrane"/>
    <property type="evidence" value="ECO:0007669"/>
    <property type="project" value="UniProtKB-SubCell"/>
</dbReference>
<evidence type="ECO:0000256" key="5">
    <source>
        <dbReference type="ARBA" id="ARBA00022955"/>
    </source>
</evidence>
<evidence type="ECO:0000256" key="2">
    <source>
        <dbReference type="ARBA" id="ARBA00008337"/>
    </source>
</evidence>
<dbReference type="InParanoid" id="A0A0D1YVW9"/>
<dbReference type="PANTHER" id="PTHR14207">
    <property type="entry name" value="STEROL ISOMERASE"/>
    <property type="match status" value="1"/>
</dbReference>
<comment type="similarity">
    <text evidence="2">Belongs to the EBP family.</text>
</comment>
<keyword evidence="10" id="KW-1207">Sterol metabolism</keyword>
<evidence type="ECO:0000256" key="13">
    <source>
        <dbReference type="PROSITE-ProRule" id="PRU01087"/>
    </source>
</evidence>
<dbReference type="STRING" id="253628.A0A0D1YVW9"/>
<dbReference type="InterPro" id="IPR007905">
    <property type="entry name" value="EBP"/>
</dbReference>
<feature type="transmembrane region" description="Helical" evidence="14">
    <location>
        <begin position="183"/>
        <end position="203"/>
    </location>
</feature>
<gene>
    <name evidence="16" type="ORF">PV09_04024</name>
</gene>
<evidence type="ECO:0000256" key="4">
    <source>
        <dbReference type="ARBA" id="ARBA00022692"/>
    </source>
</evidence>
<dbReference type="GO" id="GO:0047750">
    <property type="term" value="F:cholestenol delta-isomerase activity"/>
    <property type="evidence" value="ECO:0007669"/>
    <property type="project" value="InterPro"/>
</dbReference>
<dbReference type="InterPro" id="IPR033118">
    <property type="entry name" value="EXPERA"/>
</dbReference>
<dbReference type="RefSeq" id="XP_016214711.1">
    <property type="nucleotide sequence ID" value="XM_016357307.1"/>
</dbReference>
<keyword evidence="5" id="KW-0752">Steroid biosynthesis</keyword>
<keyword evidence="7" id="KW-0756">Sterol biosynthesis</keyword>
<keyword evidence="6 13" id="KW-1133">Transmembrane helix</keyword>
<organism evidence="16 17">
    <name type="scientific">Verruconis gallopava</name>
    <dbReference type="NCBI Taxonomy" id="253628"/>
    <lineage>
        <taxon>Eukaryota</taxon>
        <taxon>Fungi</taxon>
        <taxon>Dikarya</taxon>
        <taxon>Ascomycota</taxon>
        <taxon>Pezizomycotina</taxon>
        <taxon>Dothideomycetes</taxon>
        <taxon>Pleosporomycetidae</taxon>
        <taxon>Venturiales</taxon>
        <taxon>Sympoventuriaceae</taxon>
        <taxon>Verruconis</taxon>
    </lineage>
</organism>
<dbReference type="VEuPathDB" id="FungiDB:PV09_04024"/>
<feature type="transmembrane region" description="Helical" evidence="14">
    <location>
        <begin position="111"/>
        <end position="136"/>
    </location>
</feature>
<evidence type="ECO:0000256" key="9">
    <source>
        <dbReference type="ARBA" id="ARBA00023136"/>
    </source>
</evidence>
<protein>
    <recommendedName>
        <fullName evidence="15">EXPERA domain-containing protein</fullName>
    </recommendedName>
</protein>
<feature type="transmembrane region" description="Helical" evidence="14">
    <location>
        <begin position="148"/>
        <end position="171"/>
    </location>
</feature>